<dbReference type="PANTHER" id="PTHR35339:SF3">
    <property type="entry name" value="DUF2264 DOMAIN-CONTAINING PROTEIN"/>
    <property type="match status" value="1"/>
</dbReference>
<evidence type="ECO:0000313" key="3">
    <source>
        <dbReference type="EMBL" id="GIL59161.1"/>
    </source>
</evidence>
<dbReference type="Proteomes" id="UP000747399">
    <property type="component" value="Unassembled WGS sequence"/>
</dbReference>
<gene>
    <name evidence="3" type="ORF">Vafri_14076</name>
</gene>
<evidence type="ECO:0000259" key="2">
    <source>
        <dbReference type="Pfam" id="PF10022"/>
    </source>
</evidence>
<name>A0A8J4BDN9_9CHLO</name>
<reference evidence="3" key="1">
    <citation type="journal article" date="2021" name="Proc. Natl. Acad. Sci. U.S.A.">
        <title>Three genomes in the algal genus Volvox reveal the fate of a haploid sex-determining region after a transition to homothallism.</title>
        <authorList>
            <person name="Yamamoto K."/>
            <person name="Hamaji T."/>
            <person name="Kawai-Toyooka H."/>
            <person name="Matsuzaki R."/>
            <person name="Takahashi F."/>
            <person name="Nishimura Y."/>
            <person name="Kawachi M."/>
            <person name="Noguchi H."/>
            <person name="Minakuchi Y."/>
            <person name="Umen J.G."/>
            <person name="Toyoda A."/>
            <person name="Nozaki H."/>
        </authorList>
    </citation>
    <scope>NUCLEOTIDE SEQUENCE</scope>
    <source>
        <strain evidence="3">NIES-3780</strain>
    </source>
</reference>
<organism evidence="3 4">
    <name type="scientific">Volvox africanus</name>
    <dbReference type="NCBI Taxonomy" id="51714"/>
    <lineage>
        <taxon>Eukaryota</taxon>
        <taxon>Viridiplantae</taxon>
        <taxon>Chlorophyta</taxon>
        <taxon>core chlorophytes</taxon>
        <taxon>Chlorophyceae</taxon>
        <taxon>CS clade</taxon>
        <taxon>Chlamydomonadales</taxon>
        <taxon>Volvocaceae</taxon>
        <taxon>Volvox</taxon>
    </lineage>
</organism>
<feature type="chain" id="PRO_5035210430" description="DUF2264 domain-containing protein" evidence="1">
    <location>
        <begin position="23"/>
        <end position="394"/>
    </location>
</feature>
<dbReference type="EMBL" id="BNCO01000033">
    <property type="protein sequence ID" value="GIL59161.1"/>
    <property type="molecule type" value="Genomic_DNA"/>
</dbReference>
<dbReference type="InterPro" id="IPR049349">
    <property type="entry name" value="DUF2264_N"/>
</dbReference>
<keyword evidence="4" id="KW-1185">Reference proteome</keyword>
<dbReference type="PANTHER" id="PTHR35339">
    <property type="entry name" value="LINALOOL DEHYDRATASE_ISOMERASE DOMAIN-CONTAINING PROTEIN"/>
    <property type="match status" value="1"/>
</dbReference>
<sequence length="394" mass="44320">MTSARSFWIHAAMLLMKPVLQSICNETFKTAFPSPEARNERMDSITHYEALAKGLYGIAPWLELQEDPEAVEMAQLARRAIDLATDPKSSQFMTLTAVGGASRQPLVTSAFFAYAMLRAPSELWAKLDSRVKANVIFSFNKTRPITPSQNNWVLFASMIEVFFLINGVQHNEDRLLHGLQLHREWYLGDGWWGDGPEYVHNYYNSYVTQPMMYDILDMLHKSKPGLGLKEMFPHRDMQAIIELNTLINKAIPRSAAHLETLVAPDGSFPAVGRSITCRAGALHILSLAVLKHILPKHLPVGQARTALTRTINRTMNHRAYDKNGWLRIGVIGSQPKLAQSYVCQGSVYVVSAVFLPLGLPSTDPFWTQPELPTTWERVWELKGEIIAEHSGVIK</sequence>
<comment type="caution">
    <text evidence="3">The sequence shown here is derived from an EMBL/GenBank/DDBJ whole genome shotgun (WGS) entry which is preliminary data.</text>
</comment>
<accession>A0A8J4BDN9</accession>
<protein>
    <recommendedName>
        <fullName evidence="2">DUF2264 domain-containing protein</fullName>
    </recommendedName>
</protein>
<evidence type="ECO:0000256" key="1">
    <source>
        <dbReference type="SAM" id="SignalP"/>
    </source>
</evidence>
<feature type="domain" description="DUF2264" evidence="2">
    <location>
        <begin position="5"/>
        <end position="372"/>
    </location>
</feature>
<dbReference type="Pfam" id="PF10022">
    <property type="entry name" value="DUF2264"/>
    <property type="match status" value="1"/>
</dbReference>
<dbReference type="InterPro" id="IPR016624">
    <property type="entry name" value="UCP014753"/>
</dbReference>
<evidence type="ECO:0000313" key="4">
    <source>
        <dbReference type="Proteomes" id="UP000747399"/>
    </source>
</evidence>
<dbReference type="PIRSF" id="PIRSF014753">
    <property type="entry name" value="UCP014753"/>
    <property type="match status" value="1"/>
</dbReference>
<feature type="signal peptide" evidence="1">
    <location>
        <begin position="1"/>
        <end position="22"/>
    </location>
</feature>
<dbReference type="AlphaFoldDB" id="A0A8J4BDN9"/>
<keyword evidence="1" id="KW-0732">Signal</keyword>
<proteinExistence type="predicted"/>